<dbReference type="SUPFAM" id="SSF46785">
    <property type="entry name" value="Winged helix' DNA-binding domain"/>
    <property type="match status" value="1"/>
</dbReference>
<dbReference type="Gene3D" id="3.30.70.920">
    <property type="match status" value="1"/>
</dbReference>
<dbReference type="InterPro" id="IPR000485">
    <property type="entry name" value="AsnC-type_HTH_dom"/>
</dbReference>
<dbReference type="Gene3D" id="1.10.10.10">
    <property type="entry name" value="Winged helix-like DNA-binding domain superfamily/Winged helix DNA-binding domain"/>
    <property type="match status" value="1"/>
</dbReference>
<organism evidence="6 7">
    <name type="scientific">Dongia soli</name>
    <dbReference type="NCBI Taxonomy" id="600628"/>
    <lineage>
        <taxon>Bacteria</taxon>
        <taxon>Pseudomonadati</taxon>
        <taxon>Pseudomonadota</taxon>
        <taxon>Alphaproteobacteria</taxon>
        <taxon>Rhodospirillales</taxon>
        <taxon>Dongiaceae</taxon>
        <taxon>Dongia</taxon>
    </lineage>
</organism>
<dbReference type="SUPFAM" id="SSF54909">
    <property type="entry name" value="Dimeric alpha+beta barrel"/>
    <property type="match status" value="1"/>
</dbReference>
<dbReference type="InterPro" id="IPR019888">
    <property type="entry name" value="Tscrpt_reg_AsnC-like"/>
</dbReference>
<name>A0ABU5E6Y0_9PROT</name>
<dbReference type="InterPro" id="IPR011991">
    <property type="entry name" value="ArsR-like_HTH"/>
</dbReference>
<sequence>MRRAKLDKIDLRILADLQADGRMTNVELAQRAGISAPPCLRRVRALEEAGYVRGYHAEINPEALGFGVTVFAHVGLNSQAEHDLKAFEALVQTWPLVRECHMLAGETDFLLKVVAHDWDSYQKFLTTCLTPAPNVSHVKSALAIRTSKQQPGVPIEADEPRDATPHHNLDPKAAE</sequence>
<accession>A0ABU5E6Y0</accession>
<protein>
    <submittedName>
        <fullName evidence="6">Lrp/AsnC family transcriptional regulator</fullName>
    </submittedName>
</protein>
<dbReference type="Pfam" id="PF13412">
    <property type="entry name" value="HTH_24"/>
    <property type="match status" value="1"/>
</dbReference>
<dbReference type="Pfam" id="PF01037">
    <property type="entry name" value="AsnC_trans_reg"/>
    <property type="match status" value="1"/>
</dbReference>
<dbReference type="Proteomes" id="UP001279642">
    <property type="component" value="Unassembled WGS sequence"/>
</dbReference>
<keyword evidence="1" id="KW-0805">Transcription regulation</keyword>
<feature type="domain" description="HTH asnC-type" evidence="5">
    <location>
        <begin position="6"/>
        <end position="67"/>
    </location>
</feature>
<feature type="region of interest" description="Disordered" evidence="4">
    <location>
        <begin position="147"/>
        <end position="175"/>
    </location>
</feature>
<dbReference type="PANTHER" id="PTHR30154">
    <property type="entry name" value="LEUCINE-RESPONSIVE REGULATORY PROTEIN"/>
    <property type="match status" value="1"/>
</dbReference>
<evidence type="ECO:0000256" key="3">
    <source>
        <dbReference type="ARBA" id="ARBA00023163"/>
    </source>
</evidence>
<comment type="caution">
    <text evidence="6">The sequence shown here is derived from an EMBL/GenBank/DDBJ whole genome shotgun (WGS) entry which is preliminary data.</text>
</comment>
<gene>
    <name evidence="6" type="ORF">SMD27_00515</name>
</gene>
<dbReference type="InterPro" id="IPR036388">
    <property type="entry name" value="WH-like_DNA-bd_sf"/>
</dbReference>
<evidence type="ECO:0000259" key="5">
    <source>
        <dbReference type="PROSITE" id="PS50956"/>
    </source>
</evidence>
<keyword evidence="3" id="KW-0804">Transcription</keyword>
<evidence type="ECO:0000256" key="4">
    <source>
        <dbReference type="SAM" id="MobiDB-lite"/>
    </source>
</evidence>
<keyword evidence="2" id="KW-0238">DNA-binding</keyword>
<feature type="compositionally biased region" description="Basic and acidic residues" evidence="4">
    <location>
        <begin position="158"/>
        <end position="175"/>
    </location>
</feature>
<evidence type="ECO:0000313" key="6">
    <source>
        <dbReference type="EMBL" id="MDY0881313.1"/>
    </source>
</evidence>
<proteinExistence type="predicted"/>
<dbReference type="SMART" id="SM00344">
    <property type="entry name" value="HTH_ASNC"/>
    <property type="match status" value="1"/>
</dbReference>
<evidence type="ECO:0000313" key="7">
    <source>
        <dbReference type="Proteomes" id="UP001279642"/>
    </source>
</evidence>
<evidence type="ECO:0000256" key="2">
    <source>
        <dbReference type="ARBA" id="ARBA00023125"/>
    </source>
</evidence>
<reference evidence="6 7" key="1">
    <citation type="journal article" date="2016" name="Antonie Van Leeuwenhoek">
        <title>Dongia soli sp. nov., isolated from soil from Dokdo, Korea.</title>
        <authorList>
            <person name="Kim D.U."/>
            <person name="Lee H."/>
            <person name="Kim H."/>
            <person name="Kim S.G."/>
            <person name="Ka J.O."/>
        </authorList>
    </citation>
    <scope>NUCLEOTIDE SEQUENCE [LARGE SCALE GENOMIC DNA]</scope>
    <source>
        <strain evidence="6 7">D78</strain>
    </source>
</reference>
<dbReference type="CDD" id="cd00090">
    <property type="entry name" value="HTH_ARSR"/>
    <property type="match status" value="1"/>
</dbReference>
<dbReference type="RefSeq" id="WP_320506382.1">
    <property type="nucleotide sequence ID" value="NZ_JAXCLW010000001.1"/>
</dbReference>
<dbReference type="PROSITE" id="PS50956">
    <property type="entry name" value="HTH_ASNC_2"/>
    <property type="match status" value="1"/>
</dbReference>
<keyword evidence="7" id="KW-1185">Reference proteome</keyword>
<dbReference type="InterPro" id="IPR011008">
    <property type="entry name" value="Dimeric_a/b-barrel"/>
</dbReference>
<dbReference type="PRINTS" id="PR00033">
    <property type="entry name" value="HTHASNC"/>
</dbReference>
<dbReference type="InterPro" id="IPR019887">
    <property type="entry name" value="Tscrpt_reg_AsnC/Lrp_C"/>
</dbReference>
<dbReference type="EMBL" id="JAXCLW010000001">
    <property type="protein sequence ID" value="MDY0881313.1"/>
    <property type="molecule type" value="Genomic_DNA"/>
</dbReference>
<evidence type="ECO:0000256" key="1">
    <source>
        <dbReference type="ARBA" id="ARBA00023015"/>
    </source>
</evidence>
<dbReference type="InterPro" id="IPR036390">
    <property type="entry name" value="WH_DNA-bd_sf"/>
</dbReference>
<dbReference type="PANTHER" id="PTHR30154:SF34">
    <property type="entry name" value="TRANSCRIPTIONAL REGULATOR AZLB"/>
    <property type="match status" value="1"/>
</dbReference>